<feature type="non-terminal residue" evidence="1">
    <location>
        <position position="1"/>
    </location>
</feature>
<proteinExistence type="predicted"/>
<gene>
    <name evidence="1" type="ORF">BGZ65_012560</name>
</gene>
<evidence type="ECO:0000313" key="2">
    <source>
        <dbReference type="Proteomes" id="UP000749646"/>
    </source>
</evidence>
<organism evidence="1 2">
    <name type="scientific">Modicella reniformis</name>
    <dbReference type="NCBI Taxonomy" id="1440133"/>
    <lineage>
        <taxon>Eukaryota</taxon>
        <taxon>Fungi</taxon>
        <taxon>Fungi incertae sedis</taxon>
        <taxon>Mucoromycota</taxon>
        <taxon>Mortierellomycotina</taxon>
        <taxon>Mortierellomycetes</taxon>
        <taxon>Mortierellales</taxon>
        <taxon>Mortierellaceae</taxon>
        <taxon>Modicella</taxon>
    </lineage>
</organism>
<protein>
    <submittedName>
        <fullName evidence="1">Uncharacterized protein</fullName>
    </submittedName>
</protein>
<dbReference type="EMBL" id="JAAAHW010000232">
    <property type="protein sequence ID" value="KAG0004844.1"/>
    <property type="molecule type" value="Genomic_DNA"/>
</dbReference>
<reference evidence="1" key="1">
    <citation type="journal article" date="2020" name="Fungal Divers.">
        <title>Resolving the Mortierellaceae phylogeny through synthesis of multi-gene phylogenetics and phylogenomics.</title>
        <authorList>
            <person name="Vandepol N."/>
            <person name="Liber J."/>
            <person name="Desiro A."/>
            <person name="Na H."/>
            <person name="Kennedy M."/>
            <person name="Barry K."/>
            <person name="Grigoriev I.V."/>
            <person name="Miller A.N."/>
            <person name="O'Donnell K."/>
            <person name="Stajich J.E."/>
            <person name="Bonito G."/>
        </authorList>
    </citation>
    <scope>NUCLEOTIDE SEQUENCE</scope>
    <source>
        <strain evidence="1">MES-2147</strain>
    </source>
</reference>
<dbReference type="PANTHER" id="PTHR33129:SF1">
    <property type="entry name" value="ATP-BINDING PROTEIN"/>
    <property type="match status" value="1"/>
</dbReference>
<dbReference type="Proteomes" id="UP000749646">
    <property type="component" value="Unassembled WGS sequence"/>
</dbReference>
<dbReference type="PANTHER" id="PTHR33129">
    <property type="entry name" value="PROTEIN KINASE DOMAIN-CONTAINING PROTEIN-RELATED"/>
    <property type="match status" value="1"/>
</dbReference>
<comment type="caution">
    <text evidence="1">The sequence shown here is derived from an EMBL/GenBank/DDBJ whole genome shotgun (WGS) entry which is preliminary data.</text>
</comment>
<dbReference type="OrthoDB" id="2425816at2759"/>
<keyword evidence="2" id="KW-1185">Reference proteome</keyword>
<name>A0A9P6MJZ4_9FUNG</name>
<dbReference type="InterPro" id="IPR052980">
    <property type="entry name" value="Crinkler_effector"/>
</dbReference>
<accession>A0A9P6MJZ4</accession>
<sequence length="339" mass="38594">TWYLAESPDNPALVSVKTIISESPLTIQNCKEVMERIVWTYYMPPWNLDELENCRSCVEKFKIIDKDLMKKLYDKIGGVPRYALEKLADALHFYWRLLEDDPEEAKKKAYQHIQRVIHQVWNTVTLGQFFDNKRFPTITAIYSTAGQLRTTRDSDFKSHPDSNLQEIGEGAWADILQNIVFDPRSSGRMFGSHVAHIFRKGGYTFEIKELGASTSGYLQIPPKPLVELFEDAEELSRVIRAENTLCIPNNPKFLCLDLALGPNKLFQATMNADHPLGQSHLDIIQKILAQSGQSELHLYFVVPTKHYADFKLQGDLPGALGKVRQFALKFDTEAASIGM</sequence>
<evidence type="ECO:0000313" key="1">
    <source>
        <dbReference type="EMBL" id="KAG0004844.1"/>
    </source>
</evidence>
<dbReference type="AlphaFoldDB" id="A0A9P6MJZ4"/>